<dbReference type="InterPro" id="IPR051458">
    <property type="entry name" value="Cyt/Met_Dipeptidase"/>
</dbReference>
<evidence type="ECO:0000259" key="4">
    <source>
        <dbReference type="Pfam" id="PF07687"/>
    </source>
</evidence>
<organism evidence="5 6">
    <name type="scientific">Kocuria palustris PEL</name>
    <dbReference type="NCBI Taxonomy" id="1236550"/>
    <lineage>
        <taxon>Bacteria</taxon>
        <taxon>Bacillati</taxon>
        <taxon>Actinomycetota</taxon>
        <taxon>Actinomycetes</taxon>
        <taxon>Micrococcales</taxon>
        <taxon>Micrococcaceae</taxon>
        <taxon>Kocuria</taxon>
    </lineage>
</organism>
<feature type="domain" description="Peptidase M20 dimerisation" evidence="4">
    <location>
        <begin position="218"/>
        <end position="369"/>
    </location>
</feature>
<protein>
    <submittedName>
        <fullName evidence="5">Peptidase M20</fullName>
    </submittedName>
</protein>
<dbReference type="NCBIfam" id="NF005914">
    <property type="entry name" value="PRK07907.1"/>
    <property type="match status" value="1"/>
</dbReference>
<dbReference type="Gene3D" id="3.40.630.10">
    <property type="entry name" value="Zn peptidases"/>
    <property type="match status" value="1"/>
</dbReference>
<proteinExistence type="predicted"/>
<evidence type="ECO:0000256" key="3">
    <source>
        <dbReference type="ARBA" id="ARBA00022801"/>
    </source>
</evidence>
<dbReference type="GO" id="GO:0008233">
    <property type="term" value="F:peptidase activity"/>
    <property type="evidence" value="ECO:0007669"/>
    <property type="project" value="UniProtKB-KW"/>
</dbReference>
<gene>
    <name evidence="5" type="ORF">C884_00085</name>
</gene>
<dbReference type="EMBL" id="ANHZ02000001">
    <property type="protein sequence ID" value="EME37890.1"/>
    <property type="molecule type" value="Genomic_DNA"/>
</dbReference>
<dbReference type="PANTHER" id="PTHR43270:SF12">
    <property type="entry name" value="SUCCINYL-DIAMINOPIMELATE DESUCCINYLASE"/>
    <property type="match status" value="1"/>
</dbReference>
<evidence type="ECO:0000256" key="1">
    <source>
        <dbReference type="ARBA" id="ARBA00022670"/>
    </source>
</evidence>
<dbReference type="GO" id="GO:0046872">
    <property type="term" value="F:metal ion binding"/>
    <property type="evidence" value="ECO:0007669"/>
    <property type="project" value="UniProtKB-KW"/>
</dbReference>
<dbReference type="PANTHER" id="PTHR43270">
    <property type="entry name" value="BETA-ALA-HIS DIPEPTIDASE"/>
    <property type="match status" value="1"/>
</dbReference>
<dbReference type="STRING" id="71999.KPaMU14_05895"/>
<evidence type="ECO:0000313" key="5">
    <source>
        <dbReference type="EMBL" id="EME37890.1"/>
    </source>
</evidence>
<keyword evidence="2" id="KW-0479">Metal-binding</keyword>
<keyword evidence="1" id="KW-0645">Protease</keyword>
<dbReference type="SUPFAM" id="SSF53187">
    <property type="entry name" value="Zn-dependent exopeptidases"/>
    <property type="match status" value="1"/>
</dbReference>
<dbReference type="InterPro" id="IPR011650">
    <property type="entry name" value="Peptidase_M20_dimer"/>
</dbReference>
<accession>M2YHB1</accession>
<dbReference type="InterPro" id="IPR002933">
    <property type="entry name" value="Peptidase_M20"/>
</dbReference>
<keyword evidence="6" id="KW-1185">Reference proteome</keyword>
<dbReference type="Pfam" id="PF01546">
    <property type="entry name" value="Peptidase_M20"/>
    <property type="match status" value="1"/>
</dbReference>
<dbReference type="Gene3D" id="3.30.70.360">
    <property type="match status" value="1"/>
</dbReference>
<dbReference type="GO" id="GO:0006508">
    <property type="term" value="P:proteolysis"/>
    <property type="evidence" value="ECO:0007669"/>
    <property type="project" value="UniProtKB-KW"/>
</dbReference>
<evidence type="ECO:0000256" key="2">
    <source>
        <dbReference type="ARBA" id="ARBA00022723"/>
    </source>
</evidence>
<sequence length="477" mass="50432">MSDSEQTPPLTAPAHVAGIDREAFRRAVDDDFETVIDQLTELVAIPGIAWDSFDQEPLERSAKAVAALIEAEGFDSVEIHAADGSESHPAILARREAAEGRPTVLLYAHHDVQPPGELSAWTTPPFEAQQRDGRLWGRGAADDKAGVLAHVAAVRVLRRILGEDHGLGITMFIEGEEEAGSPHFAEFLARHSSALAADAIVIADSANWQVGVPTLTTSLRGVVGAIVEVSGVDHTLHSGGYGGPVLDGPTLLSRLIATLHDDDGAVAVEGLQRHEGAESGEQLHYDEQQFRADAGVLPDVRLAGRGSLTSRLWTQPAISITGFDATAVDVASNTIAPSARAKISLRIAPGQDPKEAARALVSHLESHAPFGARVEVEIEETGPAFATDTSAPPAQEMLWALGAAWGRPSVEMGMGGSIPFTADLQAMYPEAAILVTGIEDPDTRAHGIDESLHLEDYRRAILAEALWLAARAASSGS</sequence>
<reference evidence="5 6" key="1">
    <citation type="journal article" date="2014" name="Genome Announc.">
        <title>Draft Genome Sequence of Kocuria palustris PEL.</title>
        <authorList>
            <person name="Sharma G."/>
            <person name="Khatri I."/>
            <person name="Subramanian S."/>
        </authorList>
    </citation>
    <scope>NUCLEOTIDE SEQUENCE [LARGE SCALE GENOMIC DNA]</scope>
    <source>
        <strain evidence="5 6">PEL</strain>
    </source>
</reference>
<dbReference type="Pfam" id="PF07687">
    <property type="entry name" value="M20_dimer"/>
    <property type="match status" value="1"/>
</dbReference>
<dbReference type="Proteomes" id="UP000009877">
    <property type="component" value="Unassembled WGS sequence"/>
</dbReference>
<evidence type="ECO:0000313" key="6">
    <source>
        <dbReference type="Proteomes" id="UP000009877"/>
    </source>
</evidence>
<comment type="caution">
    <text evidence="5">The sequence shown here is derived from an EMBL/GenBank/DDBJ whole genome shotgun (WGS) entry which is preliminary data.</text>
</comment>
<dbReference type="AlphaFoldDB" id="M2YHB1"/>
<name>M2YHB1_9MICC</name>
<dbReference type="RefSeq" id="WP_006213233.1">
    <property type="nucleotide sequence ID" value="NZ_ANHZ02000001.1"/>
</dbReference>
<keyword evidence="3" id="KW-0378">Hydrolase</keyword>